<keyword evidence="3" id="KW-0547">Nucleotide-binding</keyword>
<keyword evidence="9" id="KW-1185">Reference proteome</keyword>
<protein>
    <recommendedName>
        <fullName evidence="7">Guanylate cyclase domain-containing protein</fullName>
    </recommendedName>
</protein>
<organism evidence="8 9">
    <name type="scientific">Prolemur simus</name>
    <name type="common">Greater bamboo lemur</name>
    <name type="synonym">Hapalemur simus</name>
    <dbReference type="NCBI Taxonomy" id="1328070"/>
    <lineage>
        <taxon>Eukaryota</taxon>
        <taxon>Metazoa</taxon>
        <taxon>Chordata</taxon>
        <taxon>Craniata</taxon>
        <taxon>Vertebrata</taxon>
        <taxon>Euteleostomi</taxon>
        <taxon>Mammalia</taxon>
        <taxon>Eutheria</taxon>
        <taxon>Euarchontoglires</taxon>
        <taxon>Primates</taxon>
        <taxon>Strepsirrhini</taxon>
        <taxon>Lemuriformes</taxon>
        <taxon>Lemuridae</taxon>
        <taxon>Prolemur</taxon>
    </lineage>
</organism>
<dbReference type="InterPro" id="IPR001054">
    <property type="entry name" value="A/G_cyclase"/>
</dbReference>
<dbReference type="GeneTree" id="ENSGT00940000162702"/>
<dbReference type="PANTHER" id="PTHR11920:SF477">
    <property type="entry name" value="GUANYLATE CYCLASE D"/>
    <property type="match status" value="1"/>
</dbReference>
<keyword evidence="2" id="KW-0812">Transmembrane</keyword>
<dbReference type="InterPro" id="IPR050401">
    <property type="entry name" value="Cyclic_nucleotide_synthase"/>
</dbReference>
<name>A0A8C8YX01_PROSS</name>
<evidence type="ECO:0000256" key="4">
    <source>
        <dbReference type="ARBA" id="ARBA00022989"/>
    </source>
</evidence>
<dbReference type="GO" id="GO:0004016">
    <property type="term" value="F:adenylate cyclase activity"/>
    <property type="evidence" value="ECO:0007669"/>
    <property type="project" value="TreeGrafter"/>
</dbReference>
<accession>A0A8C8YX01</accession>
<evidence type="ECO:0000256" key="5">
    <source>
        <dbReference type="ARBA" id="ARBA00023136"/>
    </source>
</evidence>
<evidence type="ECO:0000313" key="8">
    <source>
        <dbReference type="Ensembl" id="ENSPSMP00000010120.1"/>
    </source>
</evidence>
<evidence type="ECO:0000259" key="7">
    <source>
        <dbReference type="PROSITE" id="PS50125"/>
    </source>
</evidence>
<dbReference type="Gene3D" id="3.30.70.1230">
    <property type="entry name" value="Nucleotide cyclase"/>
    <property type="match status" value="1"/>
</dbReference>
<sequence>MKQCWEEAPEDRPSLDQIHTQFKGITQGKKASVADSMLRMLENCSQHLEDLVQEWTAELELERQKKGCSPTCSLGESVANALKMAATVELEYFDQVTIYFSDIVGFTTISALGEPIEVVGLLNDLYTLFDAVLRSHGVSALKRKIKTAYLL</sequence>
<feature type="domain" description="Guanylate cyclase" evidence="7">
    <location>
        <begin position="97"/>
        <end position="151"/>
    </location>
</feature>
<dbReference type="Ensembl" id="ENSPSMT00000011844.1">
    <property type="protein sequence ID" value="ENSPSMP00000010120.1"/>
    <property type="gene ID" value="ENSPSMG00000007371.1"/>
</dbReference>
<dbReference type="GO" id="GO:0005886">
    <property type="term" value="C:plasma membrane"/>
    <property type="evidence" value="ECO:0007669"/>
    <property type="project" value="TreeGrafter"/>
</dbReference>
<dbReference type="AlphaFoldDB" id="A0A8C8YX01"/>
<evidence type="ECO:0000256" key="1">
    <source>
        <dbReference type="ARBA" id="ARBA00004370"/>
    </source>
</evidence>
<dbReference type="Pfam" id="PF00211">
    <property type="entry name" value="Guanylate_cyc"/>
    <property type="match status" value="1"/>
</dbReference>
<dbReference type="GO" id="GO:0001653">
    <property type="term" value="F:peptide receptor activity"/>
    <property type="evidence" value="ECO:0007669"/>
    <property type="project" value="TreeGrafter"/>
</dbReference>
<dbReference type="GO" id="GO:0000166">
    <property type="term" value="F:nucleotide binding"/>
    <property type="evidence" value="ECO:0007669"/>
    <property type="project" value="UniProtKB-KW"/>
</dbReference>
<proteinExistence type="predicted"/>
<keyword evidence="4" id="KW-1133">Transmembrane helix</keyword>
<dbReference type="GO" id="GO:0007168">
    <property type="term" value="P:receptor guanylyl cyclase signaling pathway"/>
    <property type="evidence" value="ECO:0007669"/>
    <property type="project" value="TreeGrafter"/>
</dbReference>
<dbReference type="SUPFAM" id="SSF55073">
    <property type="entry name" value="Nucleotide cyclase"/>
    <property type="match status" value="1"/>
</dbReference>
<dbReference type="PROSITE" id="PS50125">
    <property type="entry name" value="GUANYLATE_CYCLASE_2"/>
    <property type="match status" value="1"/>
</dbReference>
<reference evidence="8" key="2">
    <citation type="submission" date="2025-09" db="UniProtKB">
        <authorList>
            <consortium name="Ensembl"/>
        </authorList>
    </citation>
    <scope>IDENTIFICATION</scope>
</reference>
<reference evidence="8" key="1">
    <citation type="submission" date="2025-08" db="UniProtKB">
        <authorList>
            <consortium name="Ensembl"/>
        </authorList>
    </citation>
    <scope>IDENTIFICATION</scope>
</reference>
<dbReference type="Proteomes" id="UP000694414">
    <property type="component" value="Unplaced"/>
</dbReference>
<dbReference type="InterPro" id="IPR029787">
    <property type="entry name" value="Nucleotide_cyclase"/>
</dbReference>
<keyword evidence="5" id="KW-0472">Membrane</keyword>
<dbReference type="PANTHER" id="PTHR11920">
    <property type="entry name" value="GUANYLYL CYCLASE"/>
    <property type="match status" value="1"/>
</dbReference>
<dbReference type="GO" id="GO:0004383">
    <property type="term" value="F:guanylate cyclase activity"/>
    <property type="evidence" value="ECO:0007669"/>
    <property type="project" value="TreeGrafter"/>
</dbReference>
<evidence type="ECO:0000256" key="2">
    <source>
        <dbReference type="ARBA" id="ARBA00022692"/>
    </source>
</evidence>
<evidence type="ECO:0000256" key="3">
    <source>
        <dbReference type="ARBA" id="ARBA00022741"/>
    </source>
</evidence>
<evidence type="ECO:0000313" key="9">
    <source>
        <dbReference type="Proteomes" id="UP000694414"/>
    </source>
</evidence>
<evidence type="ECO:0000256" key="6">
    <source>
        <dbReference type="ARBA" id="ARBA00023239"/>
    </source>
</evidence>
<keyword evidence="6" id="KW-0456">Lyase</keyword>
<comment type="subcellular location">
    <subcellularLocation>
        <location evidence="1">Membrane</location>
    </subcellularLocation>
</comment>
<dbReference type="GO" id="GO:0035556">
    <property type="term" value="P:intracellular signal transduction"/>
    <property type="evidence" value="ECO:0007669"/>
    <property type="project" value="InterPro"/>
</dbReference>